<keyword evidence="2 5" id="KW-0812">Transmembrane</keyword>
<dbReference type="Pfam" id="PF04357">
    <property type="entry name" value="TamB"/>
    <property type="match status" value="1"/>
</dbReference>
<proteinExistence type="predicted"/>
<name>A0A3R6B8H9_9BACT</name>
<dbReference type="RefSeq" id="WP_122204878.1">
    <property type="nucleotide sequence ID" value="NZ_QSII01000025.1"/>
</dbReference>
<evidence type="ECO:0000256" key="4">
    <source>
        <dbReference type="ARBA" id="ARBA00023136"/>
    </source>
</evidence>
<evidence type="ECO:0000259" key="6">
    <source>
        <dbReference type="Pfam" id="PF04357"/>
    </source>
</evidence>
<dbReference type="PANTHER" id="PTHR36985">
    <property type="entry name" value="TRANSLOCATION AND ASSEMBLY MODULE SUBUNIT TAMB"/>
    <property type="match status" value="1"/>
</dbReference>
<dbReference type="GO" id="GO:0009306">
    <property type="term" value="P:protein secretion"/>
    <property type="evidence" value="ECO:0007669"/>
    <property type="project" value="InterPro"/>
</dbReference>
<dbReference type="Proteomes" id="UP000286260">
    <property type="component" value="Unassembled WGS sequence"/>
</dbReference>
<sequence>MRRWMKRIGIICLIPMVLVILISILLYIPPFQNFAVRLATEYASETTGMNIRIGQIRLSFPLNLTIRDVKVITPPDTLLSLESFQVNIRPLPLLKKEVLVDAIDLRGVKANTGNLIEGMEIKGTLGKLYAKADRIDLGKEIARLNKIDLSDTAITLLMNDTTTNKDTTSTAVNWKLMLDQIDLDRVAFAMQMPGDSLRLSTYIDKAGLTDGIVDLGSARYSASQFLLSGSSLSYDGSYSDPAPGFDPAHIALNDVNIRIDSLLYGGRDISARIKKFSANDRSGLTLSSLTGDISSDSTTIQVPGLLLKTPYSEIRLLATVPWNTFDNTPSGTLHSLLTASVGKEDVFIFAGPLPKEFKQAYPQKEISLTAGIEGNLAALRLRQLKGELPGIFNLNITGEMRAVADSIRRSGKFQLDAQTGNLDFVLSMLPESERSRYNLPVMKLKGEATLQNQEYRADLLLTQGEGKVGLTARYNPVQASYLADLKIDSLKPTEFLPKDSLYHLAASFRAEGKGYDPFDVSTWAKLEGKITNIEYGTYAVSDVRLDGSLEKNLLKFDLLSHYPLAKMDMSLNATLHKKKVNAMLIADVQNLDLYGMHFMNDSLATSFQLFAEAETDMGKNNQVDVTLGNWELINPTGKFHPKTLTLHAHSDKDTTRVSFHAGDFGIVLTGNADIETMTDKFTKINEGLTQQLERDSMIDIPSFRPLLPDMDLKITAGKDNPIYNILQQYYITFDNLNIEANTSPEKGFFLDADLFNLMQDTTRIDTICLIVRQDSLGLLYDTKVIKTKYRKQQPFTASLLGKLRNTFVDAKLEYTDGQGKTGIRLGARVDKEKEGLRLHLFPEDPILAFRTFKLNTDNYILYRNIKDIAADVRLTGENNASLWIHSLAGEEGMEEIHAELSQIDLDAITKGFPDLPSMRGMLSADLQYAPSDSSFMVVADAHIDSLFYEGGRVGELMFNTVYLPLSDKEHQVDMHLFRDRNEVAAINAYYKMGKTDYLDGNMNITALPLEMVNPFIPDKMAKLTGALQGELAITGTTSAPAVNGYVRMDSSAVYVTAVGSSFRFDKQDIKIKNNLISFDKYNIYASGINPFVVDGTIDIHNLSRMTANLKLTAHDMQLLNVKRNKESMVYGKLLVNLNSTVKGPLDALIMRGDLQLLGGTNVTYVMQESPLTAQDRLADLVTFTDFSDTLLTRRHRPEAPLPIGGLDMLMTIRIDQAVRLNADITPDQSSRVELEGGGDLSFQYTTQGEMILNGRYTLSGGMVKYAMPIIPLKEFTIQDGSYVQWSGNPMDPMLNLTATERMRASVTQDDGSSRLVTFNVGVAIKQTLENLQLQFILSAPEDQSMQQELDKMGEGQRSQIAVTMLVTGMYLNMSDVGGGGKKPSLDMGAALNSFLQSEINNIAGSALKSVDITLGMEQYDQNGTGSGGERTDFSFRFAKRFYNDRISIILGGRVSTGQDVNAGQSQQFIDNVSIEYRLDGSGTRYIKLFHDKNYESLLEGEITETGAGIVLRKKMLHLRELFIFKKNKPKPVTDDKQTEEKK</sequence>
<feature type="domain" description="Translocation and assembly module TamB C-terminal" evidence="6">
    <location>
        <begin position="1089"/>
        <end position="1487"/>
    </location>
</feature>
<feature type="transmembrane region" description="Helical" evidence="5">
    <location>
        <begin position="7"/>
        <end position="28"/>
    </location>
</feature>
<protein>
    <submittedName>
        <fullName evidence="7">AsmA family protein</fullName>
    </submittedName>
</protein>
<dbReference type="PANTHER" id="PTHR36985:SF1">
    <property type="entry name" value="TRANSLOCATION AND ASSEMBLY MODULE SUBUNIT TAMB"/>
    <property type="match status" value="1"/>
</dbReference>
<keyword evidence="3 5" id="KW-1133">Transmembrane helix</keyword>
<organism evidence="7 8">
    <name type="scientific">Parabacteroides merdae</name>
    <dbReference type="NCBI Taxonomy" id="46503"/>
    <lineage>
        <taxon>Bacteria</taxon>
        <taxon>Pseudomonadati</taxon>
        <taxon>Bacteroidota</taxon>
        <taxon>Bacteroidia</taxon>
        <taxon>Bacteroidales</taxon>
        <taxon>Tannerellaceae</taxon>
        <taxon>Parabacteroides</taxon>
    </lineage>
</organism>
<keyword evidence="4 5" id="KW-0472">Membrane</keyword>
<evidence type="ECO:0000256" key="2">
    <source>
        <dbReference type="ARBA" id="ARBA00022692"/>
    </source>
</evidence>
<evidence type="ECO:0000256" key="1">
    <source>
        <dbReference type="ARBA" id="ARBA00004167"/>
    </source>
</evidence>
<dbReference type="InterPro" id="IPR007452">
    <property type="entry name" value="TamB_C"/>
</dbReference>
<evidence type="ECO:0000256" key="5">
    <source>
        <dbReference type="SAM" id="Phobius"/>
    </source>
</evidence>
<accession>A0A3R6B8H9</accession>
<evidence type="ECO:0000313" key="8">
    <source>
        <dbReference type="Proteomes" id="UP000286260"/>
    </source>
</evidence>
<evidence type="ECO:0000256" key="3">
    <source>
        <dbReference type="ARBA" id="ARBA00022989"/>
    </source>
</evidence>
<comment type="subcellular location">
    <subcellularLocation>
        <location evidence="1">Membrane</location>
        <topology evidence="1">Single-pass membrane protein</topology>
    </subcellularLocation>
</comment>
<evidence type="ECO:0000313" key="7">
    <source>
        <dbReference type="EMBL" id="RHC81234.1"/>
    </source>
</evidence>
<gene>
    <name evidence="7" type="ORF">DW828_15925</name>
</gene>
<reference evidence="7 8" key="1">
    <citation type="submission" date="2018-08" db="EMBL/GenBank/DDBJ databases">
        <title>A genome reference for cultivated species of the human gut microbiota.</title>
        <authorList>
            <person name="Zou Y."/>
            <person name="Xue W."/>
            <person name="Luo G."/>
        </authorList>
    </citation>
    <scope>NUCLEOTIDE SEQUENCE [LARGE SCALE GENOMIC DNA]</scope>
    <source>
        <strain evidence="7 8">AM34-17</strain>
    </source>
</reference>
<comment type="caution">
    <text evidence="7">The sequence shown here is derived from an EMBL/GenBank/DDBJ whole genome shotgun (WGS) entry which is preliminary data.</text>
</comment>
<dbReference type="GO" id="GO:0005886">
    <property type="term" value="C:plasma membrane"/>
    <property type="evidence" value="ECO:0007669"/>
    <property type="project" value="InterPro"/>
</dbReference>
<dbReference type="EMBL" id="QSII01000025">
    <property type="protein sequence ID" value="RHC81234.1"/>
    <property type="molecule type" value="Genomic_DNA"/>
</dbReference>